<keyword evidence="4" id="KW-0611">Plant defense</keyword>
<dbReference type="Proteomes" id="UP000230069">
    <property type="component" value="Unassembled WGS sequence"/>
</dbReference>
<accession>A0A2G5C830</accession>
<feature type="domain" description="R13L1/DRL21-like LRR repeat region" evidence="9">
    <location>
        <begin position="627"/>
        <end position="760"/>
    </location>
</feature>
<dbReference type="PANTHER" id="PTHR36766:SF70">
    <property type="entry name" value="DISEASE RESISTANCE PROTEIN RGA4"/>
    <property type="match status" value="1"/>
</dbReference>
<dbReference type="GO" id="GO:0005524">
    <property type="term" value="F:ATP binding"/>
    <property type="evidence" value="ECO:0007669"/>
    <property type="project" value="UniProtKB-KW"/>
</dbReference>
<evidence type="ECO:0000256" key="2">
    <source>
        <dbReference type="ARBA" id="ARBA00022737"/>
    </source>
</evidence>
<keyword evidence="11" id="KW-1185">Reference proteome</keyword>
<dbReference type="Pfam" id="PF23559">
    <property type="entry name" value="WHD_DRP"/>
    <property type="match status" value="1"/>
</dbReference>
<dbReference type="Gene3D" id="1.10.10.10">
    <property type="entry name" value="Winged helix-like DNA-binding domain superfamily/Winged helix DNA-binding domain"/>
    <property type="match status" value="1"/>
</dbReference>
<dbReference type="EMBL" id="KZ305094">
    <property type="protein sequence ID" value="PIA27462.1"/>
    <property type="molecule type" value="Genomic_DNA"/>
</dbReference>
<dbReference type="InterPro" id="IPR038005">
    <property type="entry name" value="RX-like_CC"/>
</dbReference>
<dbReference type="Gene3D" id="3.80.10.10">
    <property type="entry name" value="Ribonuclease Inhibitor"/>
    <property type="match status" value="1"/>
</dbReference>
<protein>
    <recommendedName>
        <fullName evidence="12">Disease resistance protein RGA3</fullName>
    </recommendedName>
</protein>
<evidence type="ECO:0000259" key="9">
    <source>
        <dbReference type="Pfam" id="PF25019"/>
    </source>
</evidence>
<dbReference type="InterPro" id="IPR042197">
    <property type="entry name" value="Apaf_helical"/>
</dbReference>
<keyword evidence="5" id="KW-0067">ATP-binding</keyword>
<dbReference type="Pfam" id="PF00931">
    <property type="entry name" value="NB-ARC"/>
    <property type="match status" value="1"/>
</dbReference>
<dbReference type="Gene3D" id="1.10.8.430">
    <property type="entry name" value="Helical domain of apoptotic protease-activating factors"/>
    <property type="match status" value="1"/>
</dbReference>
<dbReference type="PANTHER" id="PTHR36766">
    <property type="entry name" value="PLANT BROAD-SPECTRUM MILDEW RESISTANCE PROTEIN RPW8"/>
    <property type="match status" value="1"/>
</dbReference>
<sequence length="828" mass="94075">MADAVLGLLLENLSSLIQTEFGLLHDVKEEVEKLSLTLLIVRAVIEDAETRQHTDKAIAGWLRRLKDKAYDAEDVLDEWLTEVRRSEFASTQVTESLASWFRFNQPVFRHKIAKKIKKIHADFDFIAGEIFKFDLIARVVQGGALLDPNRETSSLLVEPEQVYGRDEDKRKIVDMLISNVGCPNDVSVFSIVGVGGLGKTTLAQLVYNDGKLSNHFEVRIWVCVAEDLDVKRVLKLIIQSLGSKATELEALDALQSLLKTLLSGRRFLLVLDDVWNRDQDKWDKVKSSLACGAKGSSVLVTTRLDEVALIIGGLSTYHLTPLSEDECWYLFKGRAVGMGNDDLFPELVTIGREIVHKCKGIPLAAKVFRNHIVLQKRKDEGGAIIGVLRLSYNHLSPQHRQCFSYCSIYPKDYEMRKEELIQLWMANSFVQCVGRMELDDVGSQIFNDLLRGSFFQDPRKDYSGNVVKCKMHDLMHDLACSLTKTECCVVEAEKILSLKVCDTCPWNLLLRNHYQQIQMIFSKLKYLRASNLRHSGIEQVPDSIDSMKCLRLLPDSICTLINLQTLNLNGCRNLTALPKHMSKMRSLRHLDVGGCWKLSKMPIKMGQMVELHTLGKYVVGEKKGEQINELNGLKHLSGELDVLRLELVKDSTEAKEADLVSKPNLSSLLLSWGEFFGPRVYLQEEEEEKKKSERVLECLQPHVNLNQTLTIVWYQGVVLPGWISLLRNVREIQLSECSNCETLPALGQLPRLQVLRIRNMRSLKCIGAEFYGEVVGQLILFPSLEELQLESLTNLEKWEFPYDDENDSAFRIVSSWKHPLFSCQQVVV</sequence>
<evidence type="ECO:0000256" key="3">
    <source>
        <dbReference type="ARBA" id="ARBA00022741"/>
    </source>
</evidence>
<evidence type="ECO:0000313" key="10">
    <source>
        <dbReference type="EMBL" id="PIA27462.1"/>
    </source>
</evidence>
<evidence type="ECO:0000259" key="6">
    <source>
        <dbReference type="Pfam" id="PF00931"/>
    </source>
</evidence>
<feature type="domain" description="Disease resistance protein winged helix" evidence="8">
    <location>
        <begin position="408"/>
        <end position="479"/>
    </location>
</feature>
<evidence type="ECO:0000256" key="4">
    <source>
        <dbReference type="ARBA" id="ARBA00022821"/>
    </source>
</evidence>
<evidence type="ECO:0000256" key="1">
    <source>
        <dbReference type="ARBA" id="ARBA00022614"/>
    </source>
</evidence>
<dbReference type="GO" id="GO:0051707">
    <property type="term" value="P:response to other organism"/>
    <property type="evidence" value="ECO:0007669"/>
    <property type="project" value="UniProtKB-ARBA"/>
</dbReference>
<dbReference type="STRING" id="218851.A0A2G5C830"/>
<dbReference type="Pfam" id="PF18052">
    <property type="entry name" value="Rx_N"/>
    <property type="match status" value="1"/>
</dbReference>
<keyword evidence="2" id="KW-0677">Repeat</keyword>
<gene>
    <name evidence="10" type="ORF">AQUCO_07700020v1</name>
</gene>
<dbReference type="SUPFAM" id="SSF52540">
    <property type="entry name" value="P-loop containing nucleoside triphosphate hydrolases"/>
    <property type="match status" value="1"/>
</dbReference>
<keyword evidence="1" id="KW-0433">Leucine-rich repeat</keyword>
<dbReference type="FunFam" id="1.10.10.10:FF:000322">
    <property type="entry name" value="Probable disease resistance protein At1g63360"/>
    <property type="match status" value="1"/>
</dbReference>
<dbReference type="InterPro" id="IPR002182">
    <property type="entry name" value="NB-ARC"/>
</dbReference>
<dbReference type="InterPro" id="IPR036388">
    <property type="entry name" value="WH-like_DNA-bd_sf"/>
</dbReference>
<feature type="domain" description="NB-ARC" evidence="6">
    <location>
        <begin position="168"/>
        <end position="335"/>
    </location>
</feature>
<dbReference type="GO" id="GO:0043531">
    <property type="term" value="F:ADP binding"/>
    <property type="evidence" value="ECO:0007669"/>
    <property type="project" value="InterPro"/>
</dbReference>
<dbReference type="AlphaFoldDB" id="A0A2G5C830"/>
<dbReference type="CDD" id="cd14798">
    <property type="entry name" value="RX-CC_like"/>
    <property type="match status" value="1"/>
</dbReference>
<name>A0A2G5C830_AQUCA</name>
<keyword evidence="3" id="KW-0547">Nucleotide-binding</keyword>
<evidence type="ECO:0000313" key="11">
    <source>
        <dbReference type="Proteomes" id="UP000230069"/>
    </source>
</evidence>
<evidence type="ECO:0000259" key="7">
    <source>
        <dbReference type="Pfam" id="PF18052"/>
    </source>
</evidence>
<proteinExistence type="predicted"/>
<dbReference type="Gene3D" id="3.40.50.300">
    <property type="entry name" value="P-loop containing nucleotide triphosphate hydrolases"/>
    <property type="match status" value="1"/>
</dbReference>
<dbReference type="PRINTS" id="PR00364">
    <property type="entry name" value="DISEASERSIST"/>
</dbReference>
<evidence type="ECO:0000256" key="5">
    <source>
        <dbReference type="ARBA" id="ARBA00022840"/>
    </source>
</evidence>
<feature type="domain" description="Disease resistance N-terminal" evidence="7">
    <location>
        <begin position="5"/>
        <end position="91"/>
    </location>
</feature>
<dbReference type="FunFam" id="3.40.50.300:FF:001091">
    <property type="entry name" value="Probable disease resistance protein At1g61300"/>
    <property type="match status" value="1"/>
</dbReference>
<dbReference type="InterPro" id="IPR032675">
    <property type="entry name" value="LRR_dom_sf"/>
</dbReference>
<dbReference type="InterPro" id="IPR058922">
    <property type="entry name" value="WHD_DRP"/>
</dbReference>
<dbReference type="InterPro" id="IPR056789">
    <property type="entry name" value="LRR_R13L1-DRL21"/>
</dbReference>
<reference evidence="10 11" key="1">
    <citation type="submission" date="2017-09" db="EMBL/GenBank/DDBJ databases">
        <title>WGS assembly of Aquilegia coerulea Goldsmith.</title>
        <authorList>
            <person name="Hodges S."/>
            <person name="Kramer E."/>
            <person name="Nordborg M."/>
            <person name="Tomkins J."/>
            <person name="Borevitz J."/>
            <person name="Derieg N."/>
            <person name="Yan J."/>
            <person name="Mihaltcheva S."/>
            <person name="Hayes R.D."/>
            <person name="Rokhsar D."/>
        </authorList>
    </citation>
    <scope>NUCLEOTIDE SEQUENCE [LARGE SCALE GENOMIC DNA]</scope>
    <source>
        <strain evidence="11">cv. Goldsmith</strain>
    </source>
</reference>
<dbReference type="GO" id="GO:0006952">
    <property type="term" value="P:defense response"/>
    <property type="evidence" value="ECO:0007669"/>
    <property type="project" value="UniProtKB-KW"/>
</dbReference>
<dbReference type="SUPFAM" id="SSF52058">
    <property type="entry name" value="L domain-like"/>
    <property type="match status" value="1"/>
</dbReference>
<dbReference type="InterPro" id="IPR027417">
    <property type="entry name" value="P-loop_NTPase"/>
</dbReference>
<dbReference type="Gene3D" id="1.20.5.4130">
    <property type="match status" value="1"/>
</dbReference>
<dbReference type="InterPro" id="IPR041118">
    <property type="entry name" value="Rx_N"/>
</dbReference>
<dbReference type="InParanoid" id="A0A2G5C830"/>
<dbReference type="Pfam" id="PF25019">
    <property type="entry name" value="LRR_R13L1-DRL21"/>
    <property type="match status" value="1"/>
</dbReference>
<dbReference type="OrthoDB" id="1896560at2759"/>
<evidence type="ECO:0008006" key="12">
    <source>
        <dbReference type="Google" id="ProtNLM"/>
    </source>
</evidence>
<organism evidence="10 11">
    <name type="scientific">Aquilegia coerulea</name>
    <name type="common">Rocky mountain columbine</name>
    <dbReference type="NCBI Taxonomy" id="218851"/>
    <lineage>
        <taxon>Eukaryota</taxon>
        <taxon>Viridiplantae</taxon>
        <taxon>Streptophyta</taxon>
        <taxon>Embryophyta</taxon>
        <taxon>Tracheophyta</taxon>
        <taxon>Spermatophyta</taxon>
        <taxon>Magnoliopsida</taxon>
        <taxon>Ranunculales</taxon>
        <taxon>Ranunculaceae</taxon>
        <taxon>Thalictroideae</taxon>
        <taxon>Aquilegia</taxon>
    </lineage>
</organism>
<evidence type="ECO:0000259" key="8">
    <source>
        <dbReference type="Pfam" id="PF23559"/>
    </source>
</evidence>